<dbReference type="EMBL" id="CP048838">
    <property type="protein sequence ID" value="QJA02111.1"/>
    <property type="molecule type" value="Genomic_DNA"/>
</dbReference>
<name>A0AAP9MFM1_CLOIN</name>
<organism evidence="1 2">
    <name type="scientific">Clostridium innocuum</name>
    <dbReference type="NCBI Taxonomy" id="1522"/>
    <lineage>
        <taxon>Bacteria</taxon>
        <taxon>Bacillati</taxon>
        <taxon>Bacillota</taxon>
        <taxon>Clostridia</taxon>
        <taxon>Eubacteriales</taxon>
        <taxon>Clostridiaceae</taxon>
        <taxon>Clostridium</taxon>
    </lineage>
</organism>
<accession>A0AAP9MFM1</accession>
<dbReference type="InterPro" id="IPR011067">
    <property type="entry name" value="Plasmid_toxin/cell-grow_inhib"/>
</dbReference>
<reference evidence="1 2" key="1">
    <citation type="submission" date="2020-02" db="EMBL/GenBank/DDBJ databases">
        <authorList>
            <person name="Kociolek L.K."/>
            <person name="Ozer E.A."/>
        </authorList>
    </citation>
    <scope>NUCLEOTIDE SEQUENCE [LARGE SCALE GENOMIC DNA]</scope>
    <source>
        <strain evidence="1 2">ATCC 14501</strain>
    </source>
</reference>
<gene>
    <name evidence="1" type="ORF">G4D54_06585</name>
</gene>
<dbReference type="Gene3D" id="2.30.30.110">
    <property type="match status" value="1"/>
</dbReference>
<dbReference type="AlphaFoldDB" id="A0AAP9MFM1"/>
<dbReference type="Proteomes" id="UP000503330">
    <property type="component" value="Chromosome"/>
</dbReference>
<evidence type="ECO:0000313" key="1">
    <source>
        <dbReference type="EMBL" id="QJA02111.1"/>
    </source>
</evidence>
<sequence>MDTISISEERKKLMNDILTLQQKELETCDNLRALYISMLNHHNHHKDHSCTEKGVDIRVGDICYIDFGNAFIEEIGFQHFGLILSLYKNKAYVVPMSGNERAYAQAYSKDTPNGKRHLMRLEKVGMMKKRSVLFINDSKWINTARVIDVKGHLKRDSQVFQEIMTRVKDMIS</sequence>
<protein>
    <submittedName>
        <fullName evidence="1">Uncharacterized protein</fullName>
    </submittedName>
</protein>
<dbReference type="RefSeq" id="WP_008727411.1">
    <property type="nucleotide sequence ID" value="NZ_CACRTE010000055.1"/>
</dbReference>
<proteinExistence type="predicted"/>
<dbReference type="SUPFAM" id="SSF50118">
    <property type="entry name" value="Cell growth inhibitor/plasmid maintenance toxic component"/>
    <property type="match status" value="1"/>
</dbReference>
<evidence type="ECO:0000313" key="2">
    <source>
        <dbReference type="Proteomes" id="UP000503330"/>
    </source>
</evidence>